<reference evidence="7" key="1">
    <citation type="submission" date="2014-11" db="EMBL/GenBank/DDBJ databases">
        <title>Genome sequencing of Roseivirga sp. D-25.</title>
        <authorList>
            <person name="Selvaratnam C."/>
            <person name="Thevarajoo S."/>
            <person name="Goh K.M."/>
            <person name="Eee R."/>
            <person name="Chan K.-G."/>
            <person name="Chong C.S."/>
        </authorList>
    </citation>
    <scope>NUCLEOTIDE SEQUENCE [LARGE SCALE GENOMIC DNA]</scope>
    <source>
        <strain evidence="7">D-25</strain>
    </source>
</reference>
<proteinExistence type="predicted"/>
<keyword evidence="2" id="KW-0472">Membrane</keyword>
<evidence type="ECO:0000256" key="3">
    <source>
        <dbReference type="ARBA" id="ARBA00023237"/>
    </source>
</evidence>
<dbReference type="EMBL" id="JSVA01000004">
    <property type="protein sequence ID" value="KOF04127.1"/>
    <property type="molecule type" value="Genomic_DNA"/>
</dbReference>
<feature type="chain" id="PRO_5005580372" description="Outer membrane protein beta-barrel domain-containing protein" evidence="4">
    <location>
        <begin position="23"/>
        <end position="897"/>
    </location>
</feature>
<accession>A0A0L8APM5</accession>
<dbReference type="Proteomes" id="UP000036908">
    <property type="component" value="Unassembled WGS sequence"/>
</dbReference>
<feature type="signal peptide" evidence="4">
    <location>
        <begin position="1"/>
        <end position="22"/>
    </location>
</feature>
<dbReference type="InterPro" id="IPR008969">
    <property type="entry name" value="CarboxyPept-like_regulatory"/>
</dbReference>
<evidence type="ECO:0000256" key="1">
    <source>
        <dbReference type="ARBA" id="ARBA00004442"/>
    </source>
</evidence>
<evidence type="ECO:0000313" key="6">
    <source>
        <dbReference type="EMBL" id="KOF04127.1"/>
    </source>
</evidence>
<sequence>MKRIGLIFLLTFLCVAMQNANAQQKVVYLGEVRDSLGLPLEFANVMAMDTTKKTIASFGVTNKQGQFRLLLEDQKVYQLKVSFIGFVPFERYFTAKDTQDLPVSIQLNNDERNLGAVEVVSEMPILIQGDTITYKTDVFTQGNERKLEDVLKDLPGFEVDEDGQVKVQGKKVDKLLVDGKEFFEGDTKLATKNLPAKAVDKVQVLQNFNDVGPLSGVNNSEQLALNIQLKEDMKNMVFGDLELAGGPEERYKAHANVFYYDKKTNINFIGDANNVGDLAFSMSDYFRFSGGLASLASRSGSNFRVSSNQLGIPMAERNSAKELNNQLGALNFNYTPSSKIRFSGFAIGSKVDNTLGSISERQYVLQSGETETLTTESNVQSTSGLFKLGITYSPNASLQLDYNVFSRLSNIENSDLQNSLFNNTSNDINSLSTQQPFSIEQQLRAFYAPDEKNVFSAEVAYKNQEQDPTYDLSTTQRPFAAIIPMTGNSPYNLLQFKNIGTEQAEAAINYYRILNNTNHINFKLGVNQTSQDLSSSILQKLDNGSTNEFNDPDLNNLVDYSFSDYYFGLYYKVKFGKLVLNPGLNLHQYSIENQQNGITEGFDKTLLLPSLNAKYNFRNSHSLNLNYGMSASFTDIQNAAKGIIVRGYNSLFAGNPVLDNSWYHNINLNYFNFNMYNFLNVSGGVNYQKRYDDITNIIDFSGLERVNTPTNIDFANESMSGNASIDKRFDHYRVSLSGNWSRSVTNNRISDLANENVSFQQGYKAGLSTTVLKALEFNFGYEVSFNNYTASSTSSKFENHKPTARLYINFLKDFRFDTDYEYNTYKNTSNGTKSTYDLLNAKLSYRKEGSKWEFKTTAMNLLNTTGIRRDSFSESLISTYEYFIQKRYFLFSVNYDL</sequence>
<dbReference type="Pfam" id="PF14905">
    <property type="entry name" value="OMP_b-brl_3"/>
    <property type="match status" value="1"/>
</dbReference>
<dbReference type="SUPFAM" id="SSF56935">
    <property type="entry name" value="Porins"/>
    <property type="match status" value="1"/>
</dbReference>
<dbReference type="OrthoDB" id="603275at2"/>
<organism evidence="6 7">
    <name type="scientific">Roseivirga seohaensis subsp. aquiponti</name>
    <dbReference type="NCBI Taxonomy" id="1566026"/>
    <lineage>
        <taxon>Bacteria</taxon>
        <taxon>Pseudomonadati</taxon>
        <taxon>Bacteroidota</taxon>
        <taxon>Cytophagia</taxon>
        <taxon>Cytophagales</taxon>
        <taxon>Roseivirgaceae</taxon>
        <taxon>Roseivirga</taxon>
    </lineage>
</organism>
<dbReference type="Gene3D" id="2.40.170.20">
    <property type="entry name" value="TonB-dependent receptor, beta-barrel domain"/>
    <property type="match status" value="1"/>
</dbReference>
<evidence type="ECO:0000256" key="2">
    <source>
        <dbReference type="ARBA" id="ARBA00023136"/>
    </source>
</evidence>
<dbReference type="Gene3D" id="2.60.40.1120">
    <property type="entry name" value="Carboxypeptidase-like, regulatory domain"/>
    <property type="match status" value="1"/>
</dbReference>
<dbReference type="AlphaFoldDB" id="A0A0L8APM5"/>
<dbReference type="RefSeq" id="WP_053222364.1">
    <property type="nucleotide sequence ID" value="NZ_JSVA01000004.1"/>
</dbReference>
<feature type="domain" description="Outer membrane protein beta-barrel" evidence="5">
    <location>
        <begin position="451"/>
        <end position="895"/>
    </location>
</feature>
<dbReference type="GO" id="GO:0009279">
    <property type="term" value="C:cell outer membrane"/>
    <property type="evidence" value="ECO:0007669"/>
    <property type="project" value="UniProtKB-SubCell"/>
</dbReference>
<evidence type="ECO:0000313" key="7">
    <source>
        <dbReference type="Proteomes" id="UP000036908"/>
    </source>
</evidence>
<name>A0A0L8APM5_9BACT</name>
<dbReference type="InterPro" id="IPR041700">
    <property type="entry name" value="OMP_b-brl_3"/>
</dbReference>
<comment type="subcellular location">
    <subcellularLocation>
        <location evidence="1">Cell outer membrane</location>
    </subcellularLocation>
</comment>
<keyword evidence="3" id="KW-0998">Cell outer membrane</keyword>
<protein>
    <recommendedName>
        <fullName evidence="5">Outer membrane protein beta-barrel domain-containing protein</fullName>
    </recommendedName>
</protein>
<dbReference type="SUPFAM" id="SSF49464">
    <property type="entry name" value="Carboxypeptidase regulatory domain-like"/>
    <property type="match status" value="1"/>
</dbReference>
<evidence type="ECO:0000256" key="4">
    <source>
        <dbReference type="SAM" id="SignalP"/>
    </source>
</evidence>
<dbReference type="PATRIC" id="fig|1566026.4.peg.2543"/>
<evidence type="ECO:0000259" key="5">
    <source>
        <dbReference type="Pfam" id="PF14905"/>
    </source>
</evidence>
<gene>
    <name evidence="6" type="ORF">OB69_03860</name>
</gene>
<dbReference type="InterPro" id="IPR036942">
    <property type="entry name" value="Beta-barrel_TonB_sf"/>
</dbReference>
<keyword evidence="4" id="KW-0732">Signal</keyword>
<comment type="caution">
    <text evidence="6">The sequence shown here is derived from an EMBL/GenBank/DDBJ whole genome shotgun (WGS) entry which is preliminary data.</text>
</comment>
<dbReference type="Pfam" id="PF13715">
    <property type="entry name" value="CarbopepD_reg_2"/>
    <property type="match status" value="1"/>
</dbReference>
<keyword evidence="7" id="KW-1185">Reference proteome</keyword>